<keyword evidence="3" id="KW-1185">Reference proteome</keyword>
<evidence type="ECO:0000313" key="2">
    <source>
        <dbReference type="EMBL" id="TDP92385.1"/>
    </source>
</evidence>
<gene>
    <name evidence="2" type="ORF">EDF62_1592</name>
</gene>
<comment type="caution">
    <text evidence="2">The sequence shown here is derived from an EMBL/GenBank/DDBJ whole genome shotgun (WGS) entry which is preliminary data.</text>
</comment>
<feature type="transmembrane region" description="Helical" evidence="1">
    <location>
        <begin position="61"/>
        <end position="80"/>
    </location>
</feature>
<proteinExistence type="predicted"/>
<evidence type="ECO:0000256" key="1">
    <source>
        <dbReference type="SAM" id="Phobius"/>
    </source>
</evidence>
<accession>A0A4R6S183</accession>
<dbReference type="EMBL" id="SNYA01000004">
    <property type="protein sequence ID" value="TDP92385.1"/>
    <property type="molecule type" value="Genomic_DNA"/>
</dbReference>
<sequence>MSTNRLKRLITRRAETISARKRQLELEQRADEVVHALKRGAPHAKRDGNQVTFTITEKLRASWHITAGLILAGLGAGFWWDGHIPWTTIQAPVWGLVSIILIGLTVATVGLLARQCTWSLTVALDDPLMQDIATRIYTINYLRNLRPEPGHSDRLMHEKLKLNRTVINDQRTELRRAPSKLSETIAQLPSRRR</sequence>
<keyword evidence="1" id="KW-1133">Transmembrane helix</keyword>
<keyword evidence="1" id="KW-0472">Membrane</keyword>
<evidence type="ECO:0000313" key="3">
    <source>
        <dbReference type="Proteomes" id="UP000295601"/>
    </source>
</evidence>
<keyword evidence="1" id="KW-0812">Transmembrane</keyword>
<dbReference type="AlphaFoldDB" id="A0A4R6S183"/>
<feature type="transmembrane region" description="Helical" evidence="1">
    <location>
        <begin position="92"/>
        <end position="113"/>
    </location>
</feature>
<dbReference type="RefSeq" id="WP_133616613.1">
    <property type="nucleotide sequence ID" value="NZ_SNYA01000004.1"/>
</dbReference>
<protein>
    <submittedName>
        <fullName evidence="2">Uncharacterized protein</fullName>
    </submittedName>
</protein>
<name>A0A4R6S183_9MICO</name>
<organism evidence="2 3">
    <name type="scientific">Leucobacter luti</name>
    <dbReference type="NCBI Taxonomy" id="340320"/>
    <lineage>
        <taxon>Bacteria</taxon>
        <taxon>Bacillati</taxon>
        <taxon>Actinomycetota</taxon>
        <taxon>Actinomycetes</taxon>
        <taxon>Micrococcales</taxon>
        <taxon>Microbacteriaceae</taxon>
        <taxon>Leucobacter</taxon>
    </lineage>
</organism>
<dbReference type="Proteomes" id="UP000295601">
    <property type="component" value="Unassembled WGS sequence"/>
</dbReference>
<reference evidence="2 3" key="1">
    <citation type="submission" date="2019-03" db="EMBL/GenBank/DDBJ databases">
        <title>Genomic analyses of the natural microbiome of Caenorhabditis elegans.</title>
        <authorList>
            <person name="Samuel B."/>
        </authorList>
    </citation>
    <scope>NUCLEOTIDE SEQUENCE [LARGE SCALE GENOMIC DNA]</scope>
    <source>
        <strain evidence="2 3">JUb18</strain>
    </source>
</reference>